<proteinExistence type="predicted"/>
<gene>
    <name evidence="1" type="ORF">K505DRAFT_356260</name>
</gene>
<evidence type="ECO:0000313" key="2">
    <source>
        <dbReference type="Proteomes" id="UP000799757"/>
    </source>
</evidence>
<sequence>MAKRARDHVKTEIDIPSPSDLNFDINIPAMKAPVWTLDRINEAQTGIDHIRTITGDIYWFIRFMSREKAYSIHKTLDLKPEEAFYIYHMPLITERVELHILWSKMVEWGRKWQIAQPHTDAISERQKLVDIMKNNLATSSMERSENRSESVRHLAVNTIAYHLKEYYSKKVNPGYRANIIC</sequence>
<organism evidence="1 2">
    <name type="scientific">Melanomma pulvis-pyrius CBS 109.77</name>
    <dbReference type="NCBI Taxonomy" id="1314802"/>
    <lineage>
        <taxon>Eukaryota</taxon>
        <taxon>Fungi</taxon>
        <taxon>Dikarya</taxon>
        <taxon>Ascomycota</taxon>
        <taxon>Pezizomycotina</taxon>
        <taxon>Dothideomycetes</taxon>
        <taxon>Pleosporomycetidae</taxon>
        <taxon>Pleosporales</taxon>
        <taxon>Melanommataceae</taxon>
        <taxon>Melanomma</taxon>
    </lineage>
</organism>
<evidence type="ECO:0000313" key="1">
    <source>
        <dbReference type="EMBL" id="KAF2799783.1"/>
    </source>
</evidence>
<name>A0A6A6XU79_9PLEO</name>
<dbReference type="EMBL" id="MU001758">
    <property type="protein sequence ID" value="KAF2799783.1"/>
    <property type="molecule type" value="Genomic_DNA"/>
</dbReference>
<keyword evidence="2" id="KW-1185">Reference proteome</keyword>
<reference evidence="1" key="1">
    <citation type="journal article" date="2020" name="Stud. Mycol.">
        <title>101 Dothideomycetes genomes: a test case for predicting lifestyles and emergence of pathogens.</title>
        <authorList>
            <person name="Haridas S."/>
            <person name="Albert R."/>
            <person name="Binder M."/>
            <person name="Bloem J."/>
            <person name="Labutti K."/>
            <person name="Salamov A."/>
            <person name="Andreopoulos B."/>
            <person name="Baker S."/>
            <person name="Barry K."/>
            <person name="Bills G."/>
            <person name="Bluhm B."/>
            <person name="Cannon C."/>
            <person name="Castanera R."/>
            <person name="Culley D."/>
            <person name="Daum C."/>
            <person name="Ezra D."/>
            <person name="Gonzalez J."/>
            <person name="Henrissat B."/>
            <person name="Kuo A."/>
            <person name="Liang C."/>
            <person name="Lipzen A."/>
            <person name="Lutzoni F."/>
            <person name="Magnuson J."/>
            <person name="Mondo S."/>
            <person name="Nolan M."/>
            <person name="Ohm R."/>
            <person name="Pangilinan J."/>
            <person name="Park H.-J."/>
            <person name="Ramirez L."/>
            <person name="Alfaro M."/>
            <person name="Sun H."/>
            <person name="Tritt A."/>
            <person name="Yoshinaga Y."/>
            <person name="Zwiers L.-H."/>
            <person name="Turgeon B."/>
            <person name="Goodwin S."/>
            <person name="Spatafora J."/>
            <person name="Crous P."/>
            <person name="Grigoriev I."/>
        </authorList>
    </citation>
    <scope>NUCLEOTIDE SEQUENCE</scope>
    <source>
        <strain evidence="1">CBS 109.77</strain>
    </source>
</reference>
<dbReference type="Proteomes" id="UP000799757">
    <property type="component" value="Unassembled WGS sequence"/>
</dbReference>
<dbReference type="AlphaFoldDB" id="A0A6A6XU79"/>
<protein>
    <submittedName>
        <fullName evidence="1">Uncharacterized protein</fullName>
    </submittedName>
</protein>
<accession>A0A6A6XU79</accession>